<gene>
    <name evidence="1" type="primary">ORF3</name>
</gene>
<dbReference type="InterPro" id="IPR009949">
    <property type="entry name" value="Sapovirus_VP3"/>
</dbReference>
<evidence type="ECO:0000313" key="1">
    <source>
        <dbReference type="EMBL" id="BAF37270.1"/>
    </source>
</evidence>
<proteinExistence type="predicted"/>
<organism evidence="1">
    <name type="scientific">Sapovirus Hu/Ehime/04-1680/2004/JP</name>
    <dbReference type="NCBI Taxonomy" id="382651"/>
    <lineage>
        <taxon>Viruses</taxon>
        <taxon>Riboviria</taxon>
        <taxon>Orthornavirae</taxon>
        <taxon>Pisuviricota</taxon>
        <taxon>Pisoniviricetes</taxon>
        <taxon>Picornavirales</taxon>
        <taxon>Caliciviridae</taxon>
        <taxon>Sapovirus</taxon>
        <taxon>Sapovirus sapporoense</taxon>
        <taxon>Sapporo virus</taxon>
    </lineage>
</organism>
<dbReference type="Pfam" id="PF07349">
    <property type="entry name" value="DUF1478"/>
    <property type="match status" value="1"/>
</dbReference>
<name>A0P9K7_9CALI</name>
<sequence length="162" mass="18248">MAPPQVREMVQELARKLIHLARLVQPHPVLLFLIRINPMGPRSAWRWLLLLDPSNRTSLTQYATALQSIALLLGMIECPRELILDLFHFTPTLIRIRPISRACGRVGVAVSRCGFRSLVLVSLQAASLLLSSRQGLTRPQSVILVSCHMLLSTLVLWNQFHS</sequence>
<accession>A0P9K7</accession>
<protein>
    <submittedName>
        <fullName evidence="1">Uncharacterized protein ORF3</fullName>
    </submittedName>
</protein>
<reference evidence="1" key="1">
    <citation type="journal article" date="2006" name="Arch. Virol.">
        <title>The detection of human sapoviruses with universal and genogroup-specific primers.</title>
        <authorList>
            <person name="Okada M."/>
            <person name="Yamashita Y."/>
            <person name="Oseto M."/>
            <person name="Shinozaki K."/>
        </authorList>
    </citation>
    <scope>NUCLEOTIDE SEQUENCE</scope>
    <source>
        <strain evidence="1">Hu/Ehime/04-1680/2004/JP</strain>
    </source>
</reference>
<dbReference type="EMBL" id="AB258428">
    <property type="protein sequence ID" value="BAF37270.1"/>
    <property type="molecule type" value="Genomic_RNA"/>
</dbReference>